<dbReference type="SUPFAM" id="SSF159501">
    <property type="entry name" value="EreA/ChaN-like"/>
    <property type="match status" value="1"/>
</dbReference>
<gene>
    <name evidence="1" type="ORF">EI97DRAFT_438028</name>
</gene>
<dbReference type="OrthoDB" id="413649at2759"/>
<dbReference type="InterPro" id="IPR052036">
    <property type="entry name" value="Hydrolase/PRTase-associated"/>
</dbReference>
<dbReference type="RefSeq" id="XP_033648779.1">
    <property type="nucleotide sequence ID" value="XM_033799468.1"/>
</dbReference>
<evidence type="ECO:0000313" key="1">
    <source>
        <dbReference type="EMBL" id="KAF2271240.1"/>
    </source>
</evidence>
<keyword evidence="2" id="KW-1185">Reference proteome</keyword>
<dbReference type="PANTHER" id="PTHR31299:SF0">
    <property type="entry name" value="ESTERASE, PUTATIVE (AFU_ORTHOLOGUE AFUA_1G05850)-RELATED"/>
    <property type="match status" value="1"/>
</dbReference>
<dbReference type="InterPro" id="IPR014622">
    <property type="entry name" value="UCP036794_erythomycin"/>
</dbReference>
<dbReference type="Gene3D" id="3.40.1660.10">
    <property type="entry name" value="EreA-like (biosynthetic domain)"/>
    <property type="match status" value="1"/>
</dbReference>
<proteinExistence type="predicted"/>
<dbReference type="AlphaFoldDB" id="A0A6A6J3U7"/>
<sequence length="347" mass="40324">MPVFKHFPEWMWRNREMQNFVDWLRIHNSSLPYEKRAGIYGLDLYSMGSSIQAVIQYLLKVDPELARDARKRYGCLDPWIADPAQYGRVAMLKGYAPCESGVVKMLQDVLASRIDLSSHEDKTAEGFFDAEMNARLVRDSERYYRSMYWGDAESWNLRDQHMFETLRRLLKVKGGKAIVWAHNSHLGDARATGMRDRREWNLGQLCRENFNSMPGEVAIIGMGTHSGTVAAADNWDDDMRIMSVNPSRKDSWERVMHDTGISSFLLDLRPGYQDEEVRKALEEEKLERFIGVIYRPGTERWSHYVKSSLSRQFDAFVWFDRTSAVQAFEVHQPQEAVERGETFPFGL</sequence>
<organism evidence="1 2">
    <name type="scientific">Westerdykella ornata</name>
    <dbReference type="NCBI Taxonomy" id="318751"/>
    <lineage>
        <taxon>Eukaryota</taxon>
        <taxon>Fungi</taxon>
        <taxon>Dikarya</taxon>
        <taxon>Ascomycota</taxon>
        <taxon>Pezizomycotina</taxon>
        <taxon>Dothideomycetes</taxon>
        <taxon>Pleosporomycetidae</taxon>
        <taxon>Pleosporales</taxon>
        <taxon>Sporormiaceae</taxon>
        <taxon>Westerdykella</taxon>
    </lineage>
</organism>
<accession>A0A6A6J3U7</accession>
<evidence type="ECO:0000313" key="2">
    <source>
        <dbReference type="Proteomes" id="UP000800097"/>
    </source>
</evidence>
<dbReference type="PIRSF" id="PIRSF036794">
    <property type="entry name" value="UCP_erythr_ester"/>
    <property type="match status" value="1"/>
</dbReference>
<dbReference type="PANTHER" id="PTHR31299">
    <property type="entry name" value="ESTERASE, PUTATIVE (AFU_ORTHOLOGUE AFUA_1G05850)-RELATED"/>
    <property type="match status" value="1"/>
</dbReference>
<dbReference type="GeneID" id="54552643"/>
<dbReference type="Gene3D" id="3.30.1870.10">
    <property type="entry name" value="EreA-like, domain 2"/>
    <property type="match status" value="1"/>
</dbReference>
<dbReference type="Pfam" id="PF05139">
    <property type="entry name" value="Erythro_esteras"/>
    <property type="match status" value="1"/>
</dbReference>
<dbReference type="InterPro" id="IPR007815">
    <property type="entry name" value="Emycin_Estase"/>
</dbReference>
<protein>
    <submittedName>
        <fullName evidence="1">Erythromycin esterase</fullName>
    </submittedName>
</protein>
<dbReference type="CDD" id="cd14728">
    <property type="entry name" value="Ere-like"/>
    <property type="match status" value="1"/>
</dbReference>
<name>A0A6A6J3U7_WESOR</name>
<dbReference type="EMBL" id="ML986560">
    <property type="protein sequence ID" value="KAF2271240.1"/>
    <property type="molecule type" value="Genomic_DNA"/>
</dbReference>
<dbReference type="Proteomes" id="UP000800097">
    <property type="component" value="Unassembled WGS sequence"/>
</dbReference>
<dbReference type="GO" id="GO:0046677">
    <property type="term" value="P:response to antibiotic"/>
    <property type="evidence" value="ECO:0007669"/>
    <property type="project" value="InterPro"/>
</dbReference>
<reference evidence="1" key="1">
    <citation type="journal article" date="2020" name="Stud. Mycol.">
        <title>101 Dothideomycetes genomes: a test case for predicting lifestyles and emergence of pathogens.</title>
        <authorList>
            <person name="Haridas S."/>
            <person name="Albert R."/>
            <person name="Binder M."/>
            <person name="Bloem J."/>
            <person name="Labutti K."/>
            <person name="Salamov A."/>
            <person name="Andreopoulos B."/>
            <person name="Baker S."/>
            <person name="Barry K."/>
            <person name="Bills G."/>
            <person name="Bluhm B."/>
            <person name="Cannon C."/>
            <person name="Castanera R."/>
            <person name="Culley D."/>
            <person name="Daum C."/>
            <person name="Ezra D."/>
            <person name="Gonzalez J."/>
            <person name="Henrissat B."/>
            <person name="Kuo A."/>
            <person name="Liang C."/>
            <person name="Lipzen A."/>
            <person name="Lutzoni F."/>
            <person name="Magnuson J."/>
            <person name="Mondo S."/>
            <person name="Nolan M."/>
            <person name="Ohm R."/>
            <person name="Pangilinan J."/>
            <person name="Park H.-J."/>
            <person name="Ramirez L."/>
            <person name="Alfaro M."/>
            <person name="Sun H."/>
            <person name="Tritt A."/>
            <person name="Yoshinaga Y."/>
            <person name="Zwiers L.-H."/>
            <person name="Turgeon B."/>
            <person name="Goodwin S."/>
            <person name="Spatafora J."/>
            <person name="Crous P."/>
            <person name="Grigoriev I."/>
        </authorList>
    </citation>
    <scope>NUCLEOTIDE SEQUENCE</scope>
    <source>
        <strain evidence="1">CBS 379.55</strain>
    </source>
</reference>